<dbReference type="InterPro" id="IPR000425">
    <property type="entry name" value="MIP"/>
</dbReference>
<protein>
    <submittedName>
        <fullName evidence="6">Uncharacterized protein</fullName>
    </submittedName>
</protein>
<comment type="caution">
    <text evidence="6">The sequence shown here is derived from an EMBL/GenBank/DDBJ whole genome shotgun (WGS) entry which is preliminary data.</text>
</comment>
<evidence type="ECO:0000313" key="6">
    <source>
        <dbReference type="EMBL" id="KAJ8321676.1"/>
    </source>
</evidence>
<sequence>MEGYVNHLVKKLQEIQFGQDPEIPQLSFVELRSWNFWKGVIGEFVATLLFVYMGVSSTVVLVGSPDVDIVQYLA</sequence>
<dbReference type="Proteomes" id="UP001217089">
    <property type="component" value="Unassembled WGS sequence"/>
</dbReference>
<name>A0ABQ9FY39_TEGGR</name>
<evidence type="ECO:0000256" key="4">
    <source>
        <dbReference type="ARBA" id="ARBA00023136"/>
    </source>
</evidence>
<feature type="transmembrane region" description="Helical" evidence="5">
    <location>
        <begin position="40"/>
        <end position="63"/>
    </location>
</feature>
<evidence type="ECO:0000256" key="5">
    <source>
        <dbReference type="SAM" id="Phobius"/>
    </source>
</evidence>
<evidence type="ECO:0000256" key="3">
    <source>
        <dbReference type="ARBA" id="ARBA00022989"/>
    </source>
</evidence>
<keyword evidence="3 5" id="KW-1133">Transmembrane helix</keyword>
<evidence type="ECO:0000256" key="2">
    <source>
        <dbReference type="ARBA" id="ARBA00022692"/>
    </source>
</evidence>
<keyword evidence="7" id="KW-1185">Reference proteome</keyword>
<dbReference type="Pfam" id="PF00230">
    <property type="entry name" value="MIP"/>
    <property type="match status" value="1"/>
</dbReference>
<reference evidence="6 7" key="1">
    <citation type="submission" date="2022-12" db="EMBL/GenBank/DDBJ databases">
        <title>Chromosome-level genome of Tegillarca granosa.</title>
        <authorList>
            <person name="Kim J."/>
        </authorList>
    </citation>
    <scope>NUCLEOTIDE SEQUENCE [LARGE SCALE GENOMIC DNA]</scope>
    <source>
        <strain evidence="6">Teg-2019</strain>
        <tissue evidence="6">Adductor muscle</tissue>
    </source>
</reference>
<dbReference type="EMBL" id="JARBDR010000018">
    <property type="protein sequence ID" value="KAJ8321676.1"/>
    <property type="molecule type" value="Genomic_DNA"/>
</dbReference>
<accession>A0ABQ9FY39</accession>
<gene>
    <name evidence="6" type="ORF">KUTeg_000147</name>
</gene>
<evidence type="ECO:0000256" key="1">
    <source>
        <dbReference type="ARBA" id="ARBA00004141"/>
    </source>
</evidence>
<proteinExistence type="predicted"/>
<keyword evidence="4 5" id="KW-0472">Membrane</keyword>
<dbReference type="InterPro" id="IPR023271">
    <property type="entry name" value="Aquaporin-like"/>
</dbReference>
<comment type="subcellular location">
    <subcellularLocation>
        <location evidence="1">Membrane</location>
        <topology evidence="1">Multi-pass membrane protein</topology>
    </subcellularLocation>
</comment>
<dbReference type="Gene3D" id="1.20.1080.10">
    <property type="entry name" value="Glycerol uptake facilitator protein"/>
    <property type="match status" value="1"/>
</dbReference>
<organism evidence="6 7">
    <name type="scientific">Tegillarca granosa</name>
    <name type="common">Malaysian cockle</name>
    <name type="synonym">Anadara granosa</name>
    <dbReference type="NCBI Taxonomy" id="220873"/>
    <lineage>
        <taxon>Eukaryota</taxon>
        <taxon>Metazoa</taxon>
        <taxon>Spiralia</taxon>
        <taxon>Lophotrochozoa</taxon>
        <taxon>Mollusca</taxon>
        <taxon>Bivalvia</taxon>
        <taxon>Autobranchia</taxon>
        <taxon>Pteriomorphia</taxon>
        <taxon>Arcoida</taxon>
        <taxon>Arcoidea</taxon>
        <taxon>Arcidae</taxon>
        <taxon>Tegillarca</taxon>
    </lineage>
</organism>
<keyword evidence="2 5" id="KW-0812">Transmembrane</keyword>
<evidence type="ECO:0000313" key="7">
    <source>
        <dbReference type="Proteomes" id="UP001217089"/>
    </source>
</evidence>
<dbReference type="SUPFAM" id="SSF81338">
    <property type="entry name" value="Aquaporin-like"/>
    <property type="match status" value="1"/>
</dbReference>